<protein>
    <recommendedName>
        <fullName evidence="4">Tetratricopeptide repeat protein</fullName>
    </recommendedName>
</protein>
<sequence>MVCETYFMRKAVCLYFLAAGLLSGGSHAFAQKTTLAVSYLNSNTTNPEASWISKGMADMLTTDLAKISALTVVQREQLDKVLKEQALGASGAVDPGKAAQLGKLLGAQQLVSGSYAAIGRNVRVDLQLVDVQSGKVNSGITAEGSIDSIFTLEKQLVLALISKLGVTPTASEIQSIMQAETYNNQAVILNYQGLSQIQTDPKAAAVALKQAVALDPNYLSAQQNLKTALRVTGQSLANSALLELDAKQIEVQLMPQVANIILSNIQTEVELGKPKTNAGDPSLVTLKVNARVGLKDGTYQQIVKLLLPYSKEGEGRSTINFSAPGIGRGNQQRITLSNEAWSALIGFLENYEVYLAFYGDGPSPIYIDGPGSQIVANYFLTGDQGSISPNHYGEIGMKLLPPMSEFGSPWFKDITVPIELLKHFISSQPILFSRNPKLTDDEKNNRKLLTKEFSFMYIDSATAKDLGVPAGYVRDDTECVYTKGNGSDWSMSDLPDSWDNIIKLKNCIIYTKINDADFNPELLKQKIDAGENFSITLYEQFDQKFQTRSRRNLVNKQDFKYDAFGGKFNYPLYYYTGALENHSNPRYPYYKFLKANSKLKSFKISLMF</sequence>
<feature type="signal peptide" evidence="1">
    <location>
        <begin position="1"/>
        <end position="28"/>
    </location>
</feature>
<keyword evidence="3" id="KW-1185">Reference proteome</keyword>
<feature type="chain" id="PRO_5019372048" description="Tetratricopeptide repeat protein" evidence="1">
    <location>
        <begin position="29"/>
        <end position="608"/>
    </location>
</feature>
<evidence type="ECO:0000256" key="1">
    <source>
        <dbReference type="SAM" id="SignalP"/>
    </source>
</evidence>
<dbReference type="Gene3D" id="3.40.50.10610">
    <property type="entry name" value="ABC-type transport auxiliary lipoprotein component"/>
    <property type="match status" value="1"/>
</dbReference>
<dbReference type="Proteomes" id="UP000286287">
    <property type="component" value="Unassembled WGS sequence"/>
</dbReference>
<dbReference type="InterPro" id="IPR005534">
    <property type="entry name" value="Curli_assmbl/transp-comp_CsgG"/>
</dbReference>
<dbReference type="Pfam" id="PF03783">
    <property type="entry name" value="CsgG"/>
    <property type="match status" value="1"/>
</dbReference>
<keyword evidence="1" id="KW-0732">Signal</keyword>
<dbReference type="EMBL" id="QYUJ01000004">
    <property type="protein sequence ID" value="RJF75582.1"/>
    <property type="molecule type" value="Genomic_DNA"/>
</dbReference>
<reference evidence="2 3" key="1">
    <citation type="submission" date="2018-09" db="EMBL/GenBank/DDBJ databases">
        <authorList>
            <person name="Zhu H."/>
        </authorList>
    </citation>
    <scope>NUCLEOTIDE SEQUENCE [LARGE SCALE GENOMIC DNA]</scope>
    <source>
        <strain evidence="2 3">K2S05-167</strain>
    </source>
</reference>
<evidence type="ECO:0000313" key="2">
    <source>
        <dbReference type="EMBL" id="RJF75582.1"/>
    </source>
</evidence>
<gene>
    <name evidence="2" type="ORF">D3875_00605</name>
</gene>
<proteinExistence type="predicted"/>
<organism evidence="2 3">
    <name type="scientific">Deinococcus cavernae</name>
    <dbReference type="NCBI Taxonomy" id="2320857"/>
    <lineage>
        <taxon>Bacteria</taxon>
        <taxon>Thermotogati</taxon>
        <taxon>Deinococcota</taxon>
        <taxon>Deinococci</taxon>
        <taxon>Deinococcales</taxon>
        <taxon>Deinococcaceae</taxon>
        <taxon>Deinococcus</taxon>
    </lineage>
</organism>
<evidence type="ECO:0000313" key="3">
    <source>
        <dbReference type="Proteomes" id="UP000286287"/>
    </source>
</evidence>
<name>A0A418VHK8_9DEIO</name>
<evidence type="ECO:0008006" key="4">
    <source>
        <dbReference type="Google" id="ProtNLM"/>
    </source>
</evidence>
<comment type="caution">
    <text evidence="2">The sequence shown here is derived from an EMBL/GenBank/DDBJ whole genome shotgun (WGS) entry which is preliminary data.</text>
</comment>
<dbReference type="AlphaFoldDB" id="A0A418VHK8"/>
<dbReference type="GO" id="GO:0030288">
    <property type="term" value="C:outer membrane-bounded periplasmic space"/>
    <property type="evidence" value="ECO:0007669"/>
    <property type="project" value="InterPro"/>
</dbReference>
<accession>A0A418VHK8</accession>